<dbReference type="EnsemblPlants" id="ONIVA07G06640.1">
    <property type="protein sequence ID" value="ONIVA07G06640.1"/>
    <property type="gene ID" value="ONIVA07G06640"/>
</dbReference>
<dbReference type="Gramene" id="ONIVA07G06640.1">
    <property type="protein sequence ID" value="ONIVA07G06640.1"/>
    <property type="gene ID" value="ONIVA07G06640"/>
</dbReference>
<evidence type="ECO:0000313" key="2">
    <source>
        <dbReference type="Proteomes" id="UP000006591"/>
    </source>
</evidence>
<dbReference type="Proteomes" id="UP000006591">
    <property type="component" value="Chromosome 7"/>
</dbReference>
<protein>
    <submittedName>
        <fullName evidence="1">Uncharacterized protein</fullName>
    </submittedName>
</protein>
<dbReference type="AlphaFoldDB" id="A0A0E0HYE5"/>
<proteinExistence type="predicted"/>
<dbReference type="HOGENOM" id="CLU_2562302_0_0_1"/>
<organism evidence="1">
    <name type="scientific">Oryza nivara</name>
    <name type="common">Indian wild rice</name>
    <name type="synonym">Oryza sativa f. spontanea</name>
    <dbReference type="NCBI Taxonomy" id="4536"/>
    <lineage>
        <taxon>Eukaryota</taxon>
        <taxon>Viridiplantae</taxon>
        <taxon>Streptophyta</taxon>
        <taxon>Embryophyta</taxon>
        <taxon>Tracheophyta</taxon>
        <taxon>Spermatophyta</taxon>
        <taxon>Magnoliopsida</taxon>
        <taxon>Liliopsida</taxon>
        <taxon>Poales</taxon>
        <taxon>Poaceae</taxon>
        <taxon>BOP clade</taxon>
        <taxon>Oryzoideae</taxon>
        <taxon>Oryzeae</taxon>
        <taxon>Oryzinae</taxon>
        <taxon>Oryza</taxon>
    </lineage>
</organism>
<sequence length="82" mass="9441">MEKDPCGNTFGQTKFHRKFTSFIAWRLAFYVGRIGEPTQQTPPRDSEHLSLSGGCRTKKSSIIQDQNGFLLLIVEWTHKQEN</sequence>
<name>A0A0E0HYE5_ORYNI</name>
<evidence type="ECO:0000313" key="1">
    <source>
        <dbReference type="EnsemblPlants" id="ONIVA07G06640.1"/>
    </source>
</evidence>
<accession>A0A0E0HYE5</accession>
<keyword evidence="2" id="KW-1185">Reference proteome</keyword>
<reference evidence="1" key="1">
    <citation type="submission" date="2015-04" db="UniProtKB">
        <authorList>
            <consortium name="EnsemblPlants"/>
        </authorList>
    </citation>
    <scope>IDENTIFICATION</scope>
    <source>
        <strain evidence="1">SL10</strain>
    </source>
</reference>
<reference evidence="1" key="2">
    <citation type="submission" date="2018-04" db="EMBL/GenBank/DDBJ databases">
        <title>OnivRS2 (Oryza nivara Reference Sequence Version 2).</title>
        <authorList>
            <person name="Zhang J."/>
            <person name="Kudrna D."/>
            <person name="Lee S."/>
            <person name="Talag J."/>
            <person name="Rajasekar S."/>
            <person name="Welchert J."/>
            <person name="Hsing Y.-I."/>
            <person name="Wing R.A."/>
        </authorList>
    </citation>
    <scope>NUCLEOTIDE SEQUENCE [LARGE SCALE GENOMIC DNA]</scope>
    <source>
        <strain evidence="1">SL10</strain>
    </source>
</reference>